<evidence type="ECO:0000256" key="4">
    <source>
        <dbReference type="ARBA" id="ARBA00022741"/>
    </source>
</evidence>
<evidence type="ECO:0000313" key="9">
    <source>
        <dbReference type="EMBL" id="CAI6332136.1"/>
    </source>
</evidence>
<dbReference type="GO" id="GO:0005524">
    <property type="term" value="F:ATP binding"/>
    <property type="evidence" value="ECO:0007669"/>
    <property type="project" value="UniProtKB-KW"/>
</dbReference>
<dbReference type="OrthoDB" id="2104723at2759"/>
<sequence length="408" mass="44610">MASDGLIPETRVLAIASHVVHGYVGNKMATFVMQSLGCDVSAINTVHYSNHTAYKQVKGTKTSAEQMLELYEGLQQSDLNSFDILLTGYMPSAQTVQAVGKIGRDVKLQAATKPGSFFWVLDPVMGDNGKLYIPEDEVPEYKSLLREADLILPNQFEAELLSDTTITDLNSLAAAIQVLHKTYQVPHVIITSLRLTRDNQTLSSRVASTTASGRQTPSESTGTRTDLSQSALDSAVLKEVENITIIGSTATSDHKPRLFRIDLPLLPLFFSGTGDMFAALTIPRLIEAVHASSTPDLASAPSWRSPDDVPATELPLAKACQKVLASMQSILGKTTELCQEKMAAYDVRAEKEGCGQGDEADAERQKKRHLALMNASEVKVVRYVKEMLYPPDLERFRPTAVEFEGHAR</sequence>
<dbReference type="InterPro" id="IPR029056">
    <property type="entry name" value="Ribokinase-like"/>
</dbReference>
<dbReference type="GO" id="GO:0009443">
    <property type="term" value="P:pyridoxal 5'-phosphate salvage"/>
    <property type="evidence" value="ECO:0007669"/>
    <property type="project" value="InterPro"/>
</dbReference>
<feature type="region of interest" description="Disordered" evidence="7">
    <location>
        <begin position="204"/>
        <end position="227"/>
    </location>
</feature>
<keyword evidence="10" id="KW-1185">Reference proteome</keyword>
<evidence type="ECO:0000256" key="5">
    <source>
        <dbReference type="ARBA" id="ARBA00022777"/>
    </source>
</evidence>
<proteinExistence type="inferred from homology"/>
<dbReference type="InterPro" id="IPR004625">
    <property type="entry name" value="PyrdxlKinase"/>
</dbReference>
<dbReference type="Gene3D" id="3.40.1190.20">
    <property type="match status" value="1"/>
</dbReference>
<evidence type="ECO:0000256" key="2">
    <source>
        <dbReference type="ARBA" id="ARBA00012104"/>
    </source>
</evidence>
<dbReference type="Proteomes" id="UP001152607">
    <property type="component" value="Unassembled WGS sequence"/>
</dbReference>
<evidence type="ECO:0000256" key="1">
    <source>
        <dbReference type="ARBA" id="ARBA00008805"/>
    </source>
</evidence>
<dbReference type="PANTHER" id="PTHR10534:SF2">
    <property type="entry name" value="PYRIDOXAL KINASE"/>
    <property type="match status" value="1"/>
</dbReference>
<evidence type="ECO:0000259" key="8">
    <source>
        <dbReference type="Pfam" id="PF08543"/>
    </source>
</evidence>
<keyword evidence="3" id="KW-0808">Transferase</keyword>
<comment type="similarity">
    <text evidence="1">Belongs to the pyridoxine kinase family.</text>
</comment>
<evidence type="ECO:0000313" key="10">
    <source>
        <dbReference type="Proteomes" id="UP001152607"/>
    </source>
</evidence>
<dbReference type="GO" id="GO:0005829">
    <property type="term" value="C:cytosol"/>
    <property type="evidence" value="ECO:0007669"/>
    <property type="project" value="TreeGrafter"/>
</dbReference>
<keyword evidence="5" id="KW-0418">Kinase</keyword>
<dbReference type="NCBIfam" id="TIGR00687">
    <property type="entry name" value="pyridox_kin"/>
    <property type="match status" value="1"/>
</dbReference>
<dbReference type="InterPro" id="IPR013749">
    <property type="entry name" value="PM/HMP-P_kinase-1"/>
</dbReference>
<dbReference type="CDD" id="cd01173">
    <property type="entry name" value="pyridoxal_pyridoxamine_kinase"/>
    <property type="match status" value="1"/>
</dbReference>
<dbReference type="PANTHER" id="PTHR10534">
    <property type="entry name" value="PYRIDOXAL KINASE"/>
    <property type="match status" value="1"/>
</dbReference>
<keyword evidence="4" id="KW-0547">Nucleotide-binding</keyword>
<dbReference type="GO" id="GO:0008478">
    <property type="term" value="F:pyridoxal kinase activity"/>
    <property type="evidence" value="ECO:0007669"/>
    <property type="project" value="UniProtKB-EC"/>
</dbReference>
<feature type="domain" description="Pyridoxamine kinase/Phosphomethylpyrimidine kinase" evidence="8">
    <location>
        <begin position="115"/>
        <end position="217"/>
    </location>
</feature>
<evidence type="ECO:0000256" key="6">
    <source>
        <dbReference type="ARBA" id="ARBA00022840"/>
    </source>
</evidence>
<comment type="caution">
    <text evidence="9">The sequence shown here is derived from an EMBL/GenBank/DDBJ whole genome shotgun (WGS) entry which is preliminary data.</text>
</comment>
<dbReference type="AlphaFoldDB" id="A0A9W4UCC0"/>
<name>A0A9W4UCC0_9PLEO</name>
<evidence type="ECO:0000256" key="3">
    <source>
        <dbReference type="ARBA" id="ARBA00022679"/>
    </source>
</evidence>
<protein>
    <recommendedName>
        <fullName evidence="2">pyridoxal kinase</fullName>
        <ecNumber evidence="2">2.7.1.35</ecNumber>
    </recommendedName>
</protein>
<gene>
    <name evidence="9" type="ORF">PDIGIT_LOCUS5166</name>
</gene>
<reference evidence="9" key="1">
    <citation type="submission" date="2023-01" db="EMBL/GenBank/DDBJ databases">
        <authorList>
            <person name="Van Ghelder C."/>
            <person name="Rancurel C."/>
        </authorList>
    </citation>
    <scope>NUCLEOTIDE SEQUENCE</scope>
    <source>
        <strain evidence="9">CNCM I-4278</strain>
    </source>
</reference>
<dbReference type="SUPFAM" id="SSF53613">
    <property type="entry name" value="Ribokinase-like"/>
    <property type="match status" value="1"/>
</dbReference>
<organism evidence="9 10">
    <name type="scientific">Periconia digitata</name>
    <dbReference type="NCBI Taxonomy" id="1303443"/>
    <lineage>
        <taxon>Eukaryota</taxon>
        <taxon>Fungi</taxon>
        <taxon>Dikarya</taxon>
        <taxon>Ascomycota</taxon>
        <taxon>Pezizomycotina</taxon>
        <taxon>Dothideomycetes</taxon>
        <taxon>Pleosporomycetidae</taxon>
        <taxon>Pleosporales</taxon>
        <taxon>Massarineae</taxon>
        <taxon>Periconiaceae</taxon>
        <taxon>Periconia</taxon>
    </lineage>
</organism>
<dbReference type="EC" id="2.7.1.35" evidence="2"/>
<dbReference type="EMBL" id="CAOQHR010000003">
    <property type="protein sequence ID" value="CAI6332136.1"/>
    <property type="molecule type" value="Genomic_DNA"/>
</dbReference>
<accession>A0A9W4UCC0</accession>
<keyword evidence="6" id="KW-0067">ATP-binding</keyword>
<evidence type="ECO:0000256" key="7">
    <source>
        <dbReference type="SAM" id="MobiDB-lite"/>
    </source>
</evidence>
<dbReference type="Pfam" id="PF08543">
    <property type="entry name" value="Phos_pyr_kin"/>
    <property type="match status" value="1"/>
</dbReference>